<comment type="subunit">
    <text evidence="10">Homooligomer.</text>
</comment>
<keyword evidence="8 10" id="KW-0472">Membrane</keyword>
<dbReference type="PANTHER" id="PTHR31961">
    <property type="entry name" value="SENSITIVE TO HIGH EXPRESSION PROTEIN 9, MITOCHONDRIAL"/>
    <property type="match status" value="1"/>
</dbReference>
<evidence type="ECO:0000313" key="12">
    <source>
        <dbReference type="EMBL" id="KIO20321.1"/>
    </source>
</evidence>
<keyword evidence="6" id="KW-0175">Coiled coil</keyword>
<dbReference type="Pfam" id="PF05546">
    <property type="entry name" value="She9_MDM33"/>
    <property type="match status" value="1"/>
</dbReference>
<proteinExistence type="inferred from homology"/>
<keyword evidence="7 10" id="KW-0496">Mitochondrion</keyword>
<feature type="compositionally biased region" description="Basic residues" evidence="11">
    <location>
        <begin position="1"/>
        <end position="18"/>
    </location>
</feature>
<keyword evidence="4 10" id="KW-0809">Transit peptide</keyword>
<comment type="similarity">
    <text evidence="1 10">Belongs to the SHE9 family.</text>
</comment>
<dbReference type="Proteomes" id="UP000054248">
    <property type="component" value="Unassembled WGS sequence"/>
</dbReference>
<dbReference type="EMBL" id="KN823179">
    <property type="protein sequence ID" value="KIO20321.1"/>
    <property type="molecule type" value="Genomic_DNA"/>
</dbReference>
<protein>
    <recommendedName>
        <fullName evidence="10">Sensitive to high expression protein 9, mitochondrial</fullName>
    </recommendedName>
</protein>
<feature type="compositionally biased region" description="Polar residues" evidence="11">
    <location>
        <begin position="20"/>
        <end position="29"/>
    </location>
</feature>
<dbReference type="GO" id="GO:0005743">
    <property type="term" value="C:mitochondrial inner membrane"/>
    <property type="evidence" value="ECO:0007669"/>
    <property type="project" value="UniProtKB-SubCell"/>
</dbReference>
<evidence type="ECO:0000256" key="2">
    <source>
        <dbReference type="ARBA" id="ARBA00022692"/>
    </source>
</evidence>
<gene>
    <name evidence="12" type="ORF">M407DRAFT_81744</name>
</gene>
<evidence type="ECO:0000256" key="11">
    <source>
        <dbReference type="SAM" id="MobiDB-lite"/>
    </source>
</evidence>
<dbReference type="AlphaFoldDB" id="A0A0C3Q824"/>
<dbReference type="STRING" id="1051891.A0A0C3Q824"/>
<keyword evidence="13" id="KW-1185">Reference proteome</keyword>
<feature type="region of interest" description="Disordered" evidence="11">
    <location>
        <begin position="1"/>
        <end position="29"/>
    </location>
</feature>
<comment type="subcellular location">
    <subcellularLocation>
        <location evidence="10">Mitochondrion inner membrane</location>
        <topology evidence="10">Multi-pass membrane protein</topology>
    </subcellularLocation>
</comment>
<evidence type="ECO:0000256" key="3">
    <source>
        <dbReference type="ARBA" id="ARBA00022792"/>
    </source>
</evidence>
<keyword evidence="3 10" id="KW-0999">Mitochondrion inner membrane</keyword>
<name>A0A0C3Q824_9AGAM</name>
<feature type="transmembrane region" description="Helical" evidence="10">
    <location>
        <begin position="200"/>
        <end position="220"/>
    </location>
</feature>
<evidence type="ECO:0000256" key="6">
    <source>
        <dbReference type="ARBA" id="ARBA00023054"/>
    </source>
</evidence>
<evidence type="ECO:0000256" key="9">
    <source>
        <dbReference type="ARBA" id="ARBA00024807"/>
    </source>
</evidence>
<organism evidence="12 13">
    <name type="scientific">Tulasnella calospora MUT 4182</name>
    <dbReference type="NCBI Taxonomy" id="1051891"/>
    <lineage>
        <taxon>Eukaryota</taxon>
        <taxon>Fungi</taxon>
        <taxon>Dikarya</taxon>
        <taxon>Basidiomycota</taxon>
        <taxon>Agaricomycotina</taxon>
        <taxon>Agaricomycetes</taxon>
        <taxon>Cantharellales</taxon>
        <taxon>Tulasnellaceae</taxon>
        <taxon>Tulasnella</taxon>
    </lineage>
</organism>
<dbReference type="InterPro" id="IPR008839">
    <property type="entry name" value="MDM33_fungi"/>
</dbReference>
<comment type="function">
    <text evidence="9">Required for the maintenance of the structure of the mitochondrial inner membrane. Involved in mitochondrial morphology. Causes growth arrest when highly overexpressed.</text>
</comment>
<keyword evidence="5 10" id="KW-1133">Transmembrane helix</keyword>
<evidence type="ECO:0000256" key="1">
    <source>
        <dbReference type="ARBA" id="ARBA00007472"/>
    </source>
</evidence>
<dbReference type="OrthoDB" id="5595506at2759"/>
<keyword evidence="2 10" id="KW-0812">Transmembrane</keyword>
<evidence type="ECO:0000256" key="8">
    <source>
        <dbReference type="ARBA" id="ARBA00023136"/>
    </source>
</evidence>
<evidence type="ECO:0000256" key="4">
    <source>
        <dbReference type="ARBA" id="ARBA00022946"/>
    </source>
</evidence>
<reference evidence="13" key="2">
    <citation type="submission" date="2015-01" db="EMBL/GenBank/DDBJ databases">
        <title>Evolutionary Origins and Diversification of the Mycorrhizal Mutualists.</title>
        <authorList>
            <consortium name="DOE Joint Genome Institute"/>
            <consortium name="Mycorrhizal Genomics Consortium"/>
            <person name="Kohler A."/>
            <person name="Kuo A."/>
            <person name="Nagy L.G."/>
            <person name="Floudas D."/>
            <person name="Copeland A."/>
            <person name="Barry K.W."/>
            <person name="Cichocki N."/>
            <person name="Veneault-Fourrey C."/>
            <person name="LaButti K."/>
            <person name="Lindquist E.A."/>
            <person name="Lipzen A."/>
            <person name="Lundell T."/>
            <person name="Morin E."/>
            <person name="Murat C."/>
            <person name="Riley R."/>
            <person name="Ohm R."/>
            <person name="Sun H."/>
            <person name="Tunlid A."/>
            <person name="Henrissat B."/>
            <person name="Grigoriev I.V."/>
            <person name="Hibbett D.S."/>
            <person name="Martin F."/>
        </authorList>
    </citation>
    <scope>NUCLEOTIDE SEQUENCE [LARGE SCALE GENOMIC DNA]</scope>
    <source>
        <strain evidence="13">MUT 4182</strain>
    </source>
</reference>
<dbReference type="GO" id="GO:0007007">
    <property type="term" value="P:inner mitochondrial membrane organization"/>
    <property type="evidence" value="ECO:0007669"/>
    <property type="project" value="TreeGrafter"/>
</dbReference>
<evidence type="ECO:0000256" key="7">
    <source>
        <dbReference type="ARBA" id="ARBA00023128"/>
    </source>
</evidence>
<evidence type="ECO:0000313" key="13">
    <source>
        <dbReference type="Proteomes" id="UP000054248"/>
    </source>
</evidence>
<sequence length="338" mass="37821">MLRSIPRRPTRSFNRIHGRYSTSSNSQNQLEKWKQELTTLGDRARVWGSLTASLLRQRAETLSTSARTTAHDLGGKLNKVTGYDEIDALKKRQRISDQRQAAKDAKAAYESAVARRSACQREVNDLLQRKSHWTEEDVVRFTGLVRQDHLNEQTVATNKTTLADREADVEREFNELMRVILNRYHEEQVWSDKIRSASTYGSLLAIGVNIFVFIIAVVLVEPWKRKRLAQTFEKRIEEISHENKAMIQDAMSQLADHFIKQEEVLQQIAVSASSAPPTPDPSPAPPPPIPSPPPAEADRKDSTILDGISDEALFDAAKVAGGFIGGSLLVSLVMLGRG</sequence>
<reference evidence="12 13" key="1">
    <citation type="submission" date="2014-04" db="EMBL/GenBank/DDBJ databases">
        <authorList>
            <consortium name="DOE Joint Genome Institute"/>
            <person name="Kuo A."/>
            <person name="Girlanda M."/>
            <person name="Perotto S."/>
            <person name="Kohler A."/>
            <person name="Nagy L.G."/>
            <person name="Floudas D."/>
            <person name="Copeland A."/>
            <person name="Barry K.W."/>
            <person name="Cichocki N."/>
            <person name="Veneault-Fourrey C."/>
            <person name="LaButti K."/>
            <person name="Lindquist E.A."/>
            <person name="Lipzen A."/>
            <person name="Lundell T."/>
            <person name="Morin E."/>
            <person name="Murat C."/>
            <person name="Sun H."/>
            <person name="Tunlid A."/>
            <person name="Henrissat B."/>
            <person name="Grigoriev I.V."/>
            <person name="Hibbett D.S."/>
            <person name="Martin F."/>
            <person name="Nordberg H.P."/>
            <person name="Cantor M.N."/>
            <person name="Hua S.X."/>
        </authorList>
    </citation>
    <scope>NUCLEOTIDE SEQUENCE [LARGE SCALE GENOMIC DNA]</scope>
    <source>
        <strain evidence="12 13">MUT 4182</strain>
    </source>
</reference>
<evidence type="ECO:0000256" key="10">
    <source>
        <dbReference type="RuleBase" id="RU364128"/>
    </source>
</evidence>
<accession>A0A0C3Q824</accession>
<feature type="compositionally biased region" description="Pro residues" evidence="11">
    <location>
        <begin position="276"/>
        <end position="295"/>
    </location>
</feature>
<dbReference type="HOGENOM" id="CLU_025632_3_1_1"/>
<dbReference type="PANTHER" id="PTHR31961:SF3">
    <property type="entry name" value="SENSITIVE TO HIGH EXPRESSION PROTEIN 9, MITOCHONDRIAL"/>
    <property type="match status" value="1"/>
</dbReference>
<comment type="caution">
    <text evidence="10">Lacks conserved residue(s) required for the propagation of feature annotation.</text>
</comment>
<evidence type="ECO:0000256" key="5">
    <source>
        <dbReference type="ARBA" id="ARBA00022989"/>
    </source>
</evidence>
<feature type="region of interest" description="Disordered" evidence="11">
    <location>
        <begin position="271"/>
        <end position="302"/>
    </location>
</feature>